<feature type="transmembrane region" description="Helical" evidence="2">
    <location>
        <begin position="12"/>
        <end position="38"/>
    </location>
</feature>
<evidence type="ECO:0000313" key="3">
    <source>
        <dbReference type="EMBL" id="PIZ99763.1"/>
    </source>
</evidence>
<dbReference type="SUPFAM" id="SSF48452">
    <property type="entry name" value="TPR-like"/>
    <property type="match status" value="1"/>
</dbReference>
<evidence type="ECO:0000256" key="1">
    <source>
        <dbReference type="PROSITE-ProRule" id="PRU00339"/>
    </source>
</evidence>
<evidence type="ECO:0000256" key="2">
    <source>
        <dbReference type="SAM" id="Phobius"/>
    </source>
</evidence>
<organism evidence="3 4">
    <name type="scientific">Candidatus Komeilibacteria bacterium CG_4_10_14_0_2_um_filter_37_10</name>
    <dbReference type="NCBI Taxonomy" id="1974470"/>
    <lineage>
        <taxon>Bacteria</taxon>
        <taxon>Candidatus Komeiliibacteriota</taxon>
    </lineage>
</organism>
<feature type="transmembrane region" description="Helical" evidence="2">
    <location>
        <begin position="308"/>
        <end position="329"/>
    </location>
</feature>
<keyword evidence="2" id="KW-0472">Membrane</keyword>
<dbReference type="Gene3D" id="1.25.40.10">
    <property type="entry name" value="Tetratricopeptide repeat domain"/>
    <property type="match status" value="1"/>
</dbReference>
<dbReference type="Proteomes" id="UP000230405">
    <property type="component" value="Unassembled WGS sequence"/>
</dbReference>
<reference evidence="4" key="1">
    <citation type="submission" date="2017-09" db="EMBL/GenBank/DDBJ databases">
        <title>Depth-based differentiation of microbial function through sediment-hosted aquifers and enrichment of novel symbionts in the deep terrestrial subsurface.</title>
        <authorList>
            <person name="Probst A.J."/>
            <person name="Ladd B."/>
            <person name="Jarett J.K."/>
            <person name="Geller-Mcgrath D.E."/>
            <person name="Sieber C.M.K."/>
            <person name="Emerson J.B."/>
            <person name="Anantharaman K."/>
            <person name="Thomas B.C."/>
            <person name="Malmstrom R."/>
            <person name="Stieglmeier M."/>
            <person name="Klingl A."/>
            <person name="Woyke T."/>
            <person name="Ryan C.M."/>
            <person name="Banfield J.F."/>
        </authorList>
    </citation>
    <scope>NUCLEOTIDE SEQUENCE [LARGE SCALE GENOMIC DNA]</scope>
</reference>
<keyword evidence="2" id="KW-0812">Transmembrane</keyword>
<feature type="transmembrane region" description="Helical" evidence="2">
    <location>
        <begin position="151"/>
        <end position="173"/>
    </location>
</feature>
<proteinExistence type="predicted"/>
<feature type="transmembrane region" description="Helical" evidence="2">
    <location>
        <begin position="127"/>
        <end position="145"/>
    </location>
</feature>
<feature type="transmembrane region" description="Helical" evidence="2">
    <location>
        <begin position="92"/>
        <end position="112"/>
    </location>
</feature>
<dbReference type="EMBL" id="PFPO01000012">
    <property type="protein sequence ID" value="PIZ99763.1"/>
    <property type="molecule type" value="Genomic_DNA"/>
</dbReference>
<feature type="repeat" description="TPR" evidence="1">
    <location>
        <begin position="471"/>
        <end position="504"/>
    </location>
</feature>
<protein>
    <submittedName>
        <fullName evidence="3">Uncharacterized protein</fullName>
    </submittedName>
</protein>
<accession>A0A2M7VGK0</accession>
<comment type="caution">
    <text evidence="3">The sequence shown here is derived from an EMBL/GenBank/DDBJ whole genome shotgun (WGS) entry which is preliminary data.</text>
</comment>
<feature type="transmembrane region" description="Helical" evidence="2">
    <location>
        <begin position="219"/>
        <end position="239"/>
    </location>
</feature>
<feature type="transmembrane region" description="Helical" evidence="2">
    <location>
        <begin position="277"/>
        <end position="296"/>
    </location>
</feature>
<sequence>MLITELKKVTPFLTKIFWLILTFIPLFILVLTVLSYGVNIPYLDQWDFLPIIEKSYSHSLTFSDFWNYDSGHRMVFPKIIMILLAQLTNWNVIFELLFIILLALGVFLLWWWQIKKTKLELKNNDQTFIWCLPVISLIIFSLNQWENWSWGWQITVLLNIFMSSLGIIMLSNLEGKYQRLFLALLFGAIAFLSFINGFFFWLIGLVILLIAYLNNKSNSRTMLIVWIVCSVIIIFFYLYKYQGLNISSWSVFTNPINFFSFIFTSLGAPIVGYNSVYAFFVGLFSLFIFVHLIWLLNKKHNIKLETLTPYLALGSYSLLSILMTGIGRAQFGGAFGQTSRYITNSSLIWVAIVILLYLYLINSKAILIKSFYFYFLLFLIPLIIINCAYGEFKFNAKYHYLAAAKDEFFSANNDEFLKFLYPQTDKIRGLTTILKNHNLSLFHNPDQQNKNPFEQIKNRVTNELIKNPYLDNVYFDIGNAYFQSKHYSEAEFCWQKTIAINPLYYRAHYNLVLLYLVTNNIKMAQQQIKILQNNEIQISPEILKAVNIN</sequence>
<dbReference type="InterPro" id="IPR019734">
    <property type="entry name" value="TPR_rpt"/>
</dbReference>
<feature type="transmembrane region" description="Helical" evidence="2">
    <location>
        <begin position="180"/>
        <end position="213"/>
    </location>
</feature>
<keyword evidence="2" id="KW-1133">Transmembrane helix</keyword>
<evidence type="ECO:0000313" key="4">
    <source>
        <dbReference type="Proteomes" id="UP000230405"/>
    </source>
</evidence>
<name>A0A2M7VGK0_9BACT</name>
<keyword evidence="1" id="KW-0802">TPR repeat</keyword>
<dbReference type="InterPro" id="IPR011990">
    <property type="entry name" value="TPR-like_helical_dom_sf"/>
</dbReference>
<feature type="transmembrane region" description="Helical" evidence="2">
    <location>
        <begin position="341"/>
        <end position="360"/>
    </location>
</feature>
<dbReference type="PROSITE" id="PS50005">
    <property type="entry name" value="TPR"/>
    <property type="match status" value="1"/>
</dbReference>
<feature type="transmembrane region" description="Helical" evidence="2">
    <location>
        <begin position="372"/>
        <end position="392"/>
    </location>
</feature>
<dbReference type="AlphaFoldDB" id="A0A2M7VGK0"/>
<feature type="transmembrane region" description="Helical" evidence="2">
    <location>
        <begin position="251"/>
        <end position="271"/>
    </location>
</feature>
<gene>
    <name evidence="3" type="ORF">COX77_00490</name>
</gene>